<proteinExistence type="predicted"/>
<dbReference type="AlphaFoldDB" id="A0A182ISE2"/>
<name>A0A182ISE2_ANOAO</name>
<evidence type="ECO:0000256" key="1">
    <source>
        <dbReference type="SAM" id="MobiDB-lite"/>
    </source>
</evidence>
<feature type="region of interest" description="Disordered" evidence="1">
    <location>
        <begin position="1"/>
        <end position="26"/>
    </location>
</feature>
<dbReference type="VEuPathDB" id="VectorBase:AATE004592"/>
<evidence type="ECO:0000313" key="2">
    <source>
        <dbReference type="EnsemblMetazoa" id="AATE004592-PA.1"/>
    </source>
</evidence>
<sequence>MAHVLDTLEDNGRSEQASITVTTDRRSTAASTAAAFCCWEVADSALADPAAPAECPGGCEPMPMLLLMLLPVEFADEGDEDEADVADADDGSWLGLSCALAVPPPSCALPPSCISPPAD</sequence>
<organism evidence="2">
    <name type="scientific">Anopheles atroparvus</name>
    <name type="common">European mosquito</name>
    <dbReference type="NCBI Taxonomy" id="41427"/>
    <lineage>
        <taxon>Eukaryota</taxon>
        <taxon>Metazoa</taxon>
        <taxon>Ecdysozoa</taxon>
        <taxon>Arthropoda</taxon>
        <taxon>Hexapoda</taxon>
        <taxon>Insecta</taxon>
        <taxon>Pterygota</taxon>
        <taxon>Neoptera</taxon>
        <taxon>Endopterygota</taxon>
        <taxon>Diptera</taxon>
        <taxon>Nematocera</taxon>
        <taxon>Culicoidea</taxon>
        <taxon>Culicidae</taxon>
        <taxon>Anophelinae</taxon>
        <taxon>Anopheles</taxon>
    </lineage>
</organism>
<dbReference type="EnsemblMetazoa" id="AATE004592-RA">
    <property type="protein sequence ID" value="AATE004592-PA.1"/>
    <property type="gene ID" value="AATE004592"/>
</dbReference>
<accession>A0A182ISE2</accession>
<protein>
    <submittedName>
        <fullName evidence="2">Uncharacterized protein</fullName>
    </submittedName>
</protein>
<reference evidence="2" key="1">
    <citation type="submission" date="2022-08" db="UniProtKB">
        <authorList>
            <consortium name="EnsemblMetazoa"/>
        </authorList>
    </citation>
    <scope>IDENTIFICATION</scope>
    <source>
        <strain evidence="2">EBRO</strain>
    </source>
</reference>